<comment type="caution">
    <text evidence="2">The sequence shown here is derived from an EMBL/GenBank/DDBJ whole genome shotgun (WGS) entry which is preliminary data.</text>
</comment>
<dbReference type="OrthoDB" id="4323953at2759"/>
<evidence type="ECO:0000313" key="2">
    <source>
        <dbReference type="EMBL" id="TKW55363.1"/>
    </source>
</evidence>
<feature type="region of interest" description="Disordered" evidence="1">
    <location>
        <begin position="160"/>
        <end position="189"/>
    </location>
</feature>
<name>A0A4U6XIM3_9PEZI</name>
<gene>
    <name evidence="2" type="ORF">CTA1_4109</name>
</gene>
<evidence type="ECO:0000313" key="3">
    <source>
        <dbReference type="Proteomes" id="UP000310108"/>
    </source>
</evidence>
<proteinExistence type="predicted"/>
<feature type="compositionally biased region" description="Basic and acidic residues" evidence="1">
    <location>
        <begin position="165"/>
        <end position="181"/>
    </location>
</feature>
<dbReference type="Proteomes" id="UP000310108">
    <property type="component" value="Unassembled WGS sequence"/>
</dbReference>
<dbReference type="EMBL" id="PJEX01000101">
    <property type="protein sequence ID" value="TKW55363.1"/>
    <property type="molecule type" value="Genomic_DNA"/>
</dbReference>
<sequence length="452" mass="50206">MFPDSFVRLGKHDLKPATPRLFLEVKAPPRISLTLPYKVDFVLHRAKKDGTDNPCIVRWSPSLEAFGPSGLVLLRHATDDDDDDDGAELVAIDHDGSKKAPEEEGPVLANGQSDFYVTLAPGGVAHLTALLPERYYRALRAGDRYTLLYPGAEISAREWSTGGKGAEKPGRRATTKGEEGHTPVLVVPGGGRVSLTAQAEEPPWPGREASEAKHGFEQANVEEWRWRREEARKDLRFLEGSIPPRQPEERVEGAPVFSVTIECAPTIKRNAPVEATIKVTYDGICGPEGRVERATRPVTFHSWAIMALEDDPERDGFRLYRRLGGDVDGPWEECEEDDGGHDGFRFYDRPDEAVRAATHKDFTSLRPGESWMTWNYLHYMFPDDVAPNDVFSYGFRGAVVDWWDWGGAGDHAETVVMLPCWIAGRVVDPADNGGRPRLVVPKSGPIDFRVVG</sequence>
<dbReference type="AlphaFoldDB" id="A0A4U6XIM3"/>
<organism evidence="2 3">
    <name type="scientific">Colletotrichum tanaceti</name>
    <dbReference type="NCBI Taxonomy" id="1306861"/>
    <lineage>
        <taxon>Eukaryota</taxon>
        <taxon>Fungi</taxon>
        <taxon>Dikarya</taxon>
        <taxon>Ascomycota</taxon>
        <taxon>Pezizomycotina</taxon>
        <taxon>Sordariomycetes</taxon>
        <taxon>Hypocreomycetidae</taxon>
        <taxon>Glomerellales</taxon>
        <taxon>Glomerellaceae</taxon>
        <taxon>Colletotrichum</taxon>
        <taxon>Colletotrichum destructivum species complex</taxon>
    </lineage>
</organism>
<evidence type="ECO:0000256" key="1">
    <source>
        <dbReference type="SAM" id="MobiDB-lite"/>
    </source>
</evidence>
<keyword evidence="3" id="KW-1185">Reference proteome</keyword>
<accession>A0A4U6XIM3</accession>
<protein>
    <submittedName>
        <fullName evidence="2">Uncharacterized protein</fullName>
    </submittedName>
</protein>
<reference evidence="2 3" key="1">
    <citation type="journal article" date="2019" name="PLoS ONE">
        <title>Comparative genome analysis indicates high evolutionary potential of pathogenicity genes in Colletotrichum tanaceti.</title>
        <authorList>
            <person name="Lelwala R.V."/>
            <person name="Korhonen P.K."/>
            <person name="Young N.D."/>
            <person name="Scott J.B."/>
            <person name="Ades P.A."/>
            <person name="Gasser R.B."/>
            <person name="Taylor P.W.J."/>
        </authorList>
    </citation>
    <scope>NUCLEOTIDE SEQUENCE [LARGE SCALE GENOMIC DNA]</scope>
    <source>
        <strain evidence="2">BRIP57314</strain>
    </source>
</reference>